<evidence type="ECO:0000259" key="5">
    <source>
        <dbReference type="Pfam" id="PF00656"/>
    </source>
</evidence>
<dbReference type="GO" id="GO:0006508">
    <property type="term" value="P:proteolysis"/>
    <property type="evidence" value="ECO:0007669"/>
    <property type="project" value="InterPro"/>
</dbReference>
<dbReference type="AlphaFoldDB" id="A0A5C5XDQ3"/>
<dbReference type="SUPFAM" id="SSF50156">
    <property type="entry name" value="PDZ domain-like"/>
    <property type="match status" value="1"/>
</dbReference>
<evidence type="ECO:0000256" key="2">
    <source>
        <dbReference type="ARBA" id="ARBA00022737"/>
    </source>
</evidence>
<dbReference type="PROSITE" id="PS50082">
    <property type="entry name" value="WD_REPEATS_2"/>
    <property type="match status" value="3"/>
</dbReference>
<accession>A0A5C5XDQ3</accession>
<proteinExistence type="predicted"/>
<evidence type="ECO:0000256" key="3">
    <source>
        <dbReference type="PROSITE-ProRule" id="PRU00221"/>
    </source>
</evidence>
<dbReference type="SMART" id="SM00320">
    <property type="entry name" value="WD40"/>
    <property type="match status" value="5"/>
</dbReference>
<dbReference type="PANTHER" id="PTHR22847">
    <property type="entry name" value="WD40 REPEAT PROTEIN"/>
    <property type="match status" value="1"/>
</dbReference>
<organism evidence="6 7">
    <name type="scientific">Rubinisphaera italica</name>
    <dbReference type="NCBI Taxonomy" id="2527969"/>
    <lineage>
        <taxon>Bacteria</taxon>
        <taxon>Pseudomonadati</taxon>
        <taxon>Planctomycetota</taxon>
        <taxon>Planctomycetia</taxon>
        <taxon>Planctomycetales</taxon>
        <taxon>Planctomycetaceae</taxon>
        <taxon>Rubinisphaera</taxon>
    </lineage>
</organism>
<keyword evidence="4" id="KW-0732">Signal</keyword>
<feature type="domain" description="Peptidase C14 caspase" evidence="5">
    <location>
        <begin position="903"/>
        <end position="1141"/>
    </location>
</feature>
<dbReference type="Gene3D" id="2.30.42.10">
    <property type="match status" value="1"/>
</dbReference>
<feature type="repeat" description="WD" evidence="3">
    <location>
        <begin position="548"/>
        <end position="582"/>
    </location>
</feature>
<evidence type="ECO:0000313" key="7">
    <source>
        <dbReference type="Proteomes" id="UP000316095"/>
    </source>
</evidence>
<dbReference type="PANTHER" id="PTHR22847:SF637">
    <property type="entry name" value="WD REPEAT DOMAIN 5B"/>
    <property type="match status" value="1"/>
</dbReference>
<dbReference type="SUPFAM" id="SSF50998">
    <property type="entry name" value="Quinoprotein alcohol dehydrogenase-like"/>
    <property type="match status" value="1"/>
</dbReference>
<keyword evidence="1 3" id="KW-0853">WD repeat</keyword>
<feature type="signal peptide" evidence="4">
    <location>
        <begin position="1"/>
        <end position="21"/>
    </location>
</feature>
<dbReference type="InterPro" id="IPR036034">
    <property type="entry name" value="PDZ_sf"/>
</dbReference>
<dbReference type="PROSITE" id="PS50294">
    <property type="entry name" value="WD_REPEATS_REGION"/>
    <property type="match status" value="2"/>
</dbReference>
<sequence length="1165" mass="131171" precursor="true">MRRVIAIPFLLIFVISLTASHAEPVVKQPFVDGGPPRFVLDKRGPSGVTHGFGFSPDSSLLYTAGVDKSVEVWQLQRDPAAKPNELGQLRLLQIKSIPWEISRGYRGQILAMDSSQDHLAIGGYAARTTGDIILIDRKLGQVEQALPPSRLDDSSNGHQETIQDLSFSPDGQSLVSVSQDAEVRIWQAPRWESVVLRKGFPEYFNRSLPVQFLDNQHVAVMGAQQIVIWDISQPGQFIYEILREVNNDGVSRDITAISKPADDQTWFTADQSGLIQQWKGFVKPQLVRSLRDKGPTPAALSYTQDGRWLAVANLNQQPALELWNLSQSPALLAGTFTETDLDDLPNCRFSPDGNYLTTQHGIAGIFHLFDLEAAQKAGLDNLLSDENYRIDVDRQNQLFTEINFVAPAPDNQQRRDYQMELKNGSGNTFTLDLTPLRFRRDLEQRDVQLVSNQQTSGNWTFNESFRSRNASENSLINLENRALGLKTSIVLDRRMQGLMSDYCWIPAPPEAQSQEPVGVAIGTVSNYGVYVYRLPTKVGEQAQLVRYFRDHSDDVLSLCCSHDGRILASSSRDQTLKFWNLSGIETSGPLQNLQWGANFDVTQNRLQVTEVTDGGIAAGRGLLPGDRIVRLESAAQKRYSSDVREMQKILMNQVVWEDLYVQWERGIETFERRITPAWEPITTLFVNANLHWVAYTSEGYFKSSAFEGDELVQYLVNRGPGQPPRIVKASQLRLKYDRGGTGDRFFDFLLRERSTNRTFRLLREPTVSNASDKLAEEIAKLPEMRILRPYVGERFEPQDSIPAEVEILMSDKSGYELTDLVVDLDGIPLPSPDDIEKTVGRTRLKWNRIPPDHCSPISRFRVKAVRKDEDNNTFDHRLFGEASVVFAPQIELNPAIRIHLILLACKDYSPTGDYSPLLFPIIDAQSILKMFKQVSPHYQLGNVEFISSQSLDRNLQKADVDNAINRTQQTILKQADGDDSRRDVIVVFLGGHGDAVDNHFVFVTENVESKEHDLTKHGIPWSTFQNLRTIPAPTIFLLDACHSHNATHDETAVREFAHDADLSGFFVLSATSDQQELANESANLKHGFLTYIILKAASEADGINPDHNRFQGDVEWPEIVEYVNKQLPLISGNEQIPSFAASRDLESQMFTIPMFRPKGVLNNNP</sequence>
<dbReference type="InterPro" id="IPR029030">
    <property type="entry name" value="Caspase-like_dom_sf"/>
</dbReference>
<dbReference type="PROSITE" id="PS00678">
    <property type="entry name" value="WD_REPEATS_1"/>
    <property type="match status" value="1"/>
</dbReference>
<dbReference type="Gene3D" id="3.40.50.1460">
    <property type="match status" value="1"/>
</dbReference>
<comment type="caution">
    <text evidence="6">The sequence shown here is derived from an EMBL/GenBank/DDBJ whole genome shotgun (WGS) entry which is preliminary data.</text>
</comment>
<feature type="repeat" description="WD" evidence="3">
    <location>
        <begin position="54"/>
        <end position="83"/>
    </location>
</feature>
<evidence type="ECO:0000256" key="1">
    <source>
        <dbReference type="ARBA" id="ARBA00022574"/>
    </source>
</evidence>
<feature type="chain" id="PRO_5023099283" evidence="4">
    <location>
        <begin position="22"/>
        <end position="1165"/>
    </location>
</feature>
<name>A0A5C5XDQ3_9PLAN</name>
<keyword evidence="7" id="KW-1185">Reference proteome</keyword>
<feature type="repeat" description="WD" evidence="3">
    <location>
        <begin position="155"/>
        <end position="187"/>
    </location>
</feature>
<evidence type="ECO:0000313" key="6">
    <source>
        <dbReference type="EMBL" id="TWT61236.1"/>
    </source>
</evidence>
<dbReference type="Proteomes" id="UP000316095">
    <property type="component" value="Unassembled WGS sequence"/>
</dbReference>
<dbReference type="GO" id="GO:0004197">
    <property type="term" value="F:cysteine-type endopeptidase activity"/>
    <property type="evidence" value="ECO:0007669"/>
    <property type="project" value="InterPro"/>
</dbReference>
<evidence type="ECO:0000256" key="4">
    <source>
        <dbReference type="SAM" id="SignalP"/>
    </source>
</evidence>
<dbReference type="Pfam" id="PF00656">
    <property type="entry name" value="Peptidase_C14"/>
    <property type="match status" value="1"/>
</dbReference>
<dbReference type="InterPro" id="IPR001680">
    <property type="entry name" value="WD40_rpt"/>
</dbReference>
<dbReference type="InterPro" id="IPR011047">
    <property type="entry name" value="Quinoprotein_ADH-like_sf"/>
</dbReference>
<reference evidence="6 7" key="1">
    <citation type="submission" date="2019-02" db="EMBL/GenBank/DDBJ databases">
        <title>Deep-cultivation of Planctomycetes and their phenomic and genomic characterization uncovers novel biology.</title>
        <authorList>
            <person name="Wiegand S."/>
            <person name="Jogler M."/>
            <person name="Boedeker C."/>
            <person name="Pinto D."/>
            <person name="Vollmers J."/>
            <person name="Rivas-Marin E."/>
            <person name="Kohn T."/>
            <person name="Peeters S.H."/>
            <person name="Heuer A."/>
            <person name="Rast P."/>
            <person name="Oberbeckmann S."/>
            <person name="Bunk B."/>
            <person name="Jeske O."/>
            <person name="Meyerdierks A."/>
            <person name="Storesund J.E."/>
            <person name="Kallscheuer N."/>
            <person name="Luecker S."/>
            <person name="Lage O.M."/>
            <person name="Pohl T."/>
            <person name="Merkel B.J."/>
            <person name="Hornburger P."/>
            <person name="Mueller R.-W."/>
            <person name="Bruemmer F."/>
            <person name="Labrenz M."/>
            <person name="Spormann A.M."/>
            <person name="Op Den Camp H."/>
            <person name="Overmann J."/>
            <person name="Amann R."/>
            <person name="Jetten M.S.M."/>
            <person name="Mascher T."/>
            <person name="Medema M.H."/>
            <person name="Devos D.P."/>
            <person name="Kaster A.-K."/>
            <person name="Ovreas L."/>
            <person name="Rohde M."/>
            <person name="Galperin M.Y."/>
            <person name="Jogler C."/>
        </authorList>
    </citation>
    <scope>NUCLEOTIDE SEQUENCE [LARGE SCALE GENOMIC DNA]</scope>
    <source>
        <strain evidence="6 7">Pan54</strain>
    </source>
</reference>
<protein>
    <submittedName>
        <fullName evidence="6">WD domain, G-beta repeat</fullName>
    </submittedName>
</protein>
<dbReference type="SUPFAM" id="SSF52129">
    <property type="entry name" value="Caspase-like"/>
    <property type="match status" value="1"/>
</dbReference>
<dbReference type="InterPro" id="IPR019775">
    <property type="entry name" value="WD40_repeat_CS"/>
</dbReference>
<dbReference type="InterPro" id="IPR011600">
    <property type="entry name" value="Pept_C14_caspase"/>
</dbReference>
<dbReference type="InterPro" id="IPR015943">
    <property type="entry name" value="WD40/YVTN_repeat-like_dom_sf"/>
</dbReference>
<dbReference type="Gene3D" id="2.130.10.10">
    <property type="entry name" value="YVTN repeat-like/Quinoprotein amine dehydrogenase"/>
    <property type="match status" value="3"/>
</dbReference>
<keyword evidence="2" id="KW-0677">Repeat</keyword>
<dbReference type="Pfam" id="PF00400">
    <property type="entry name" value="WD40"/>
    <property type="match status" value="3"/>
</dbReference>
<dbReference type="EMBL" id="SJPG01000001">
    <property type="protein sequence ID" value="TWT61236.1"/>
    <property type="molecule type" value="Genomic_DNA"/>
</dbReference>
<dbReference type="OrthoDB" id="230341at2"/>
<gene>
    <name evidence="6" type="ORF">Pan54_19710</name>
</gene>